<dbReference type="InterPro" id="IPR024083">
    <property type="entry name" value="Fumarase/histidase_N"/>
</dbReference>
<dbReference type="EC" id="5.5.1.2" evidence="2"/>
<dbReference type="RefSeq" id="WP_082649346.1">
    <property type="nucleotide sequence ID" value="NZ_CYPS01000055.1"/>
</dbReference>
<dbReference type="InterPro" id="IPR022761">
    <property type="entry name" value="Fumarate_lyase_N"/>
</dbReference>
<dbReference type="AlphaFoldDB" id="A0A0P1E6Z3"/>
<name>A0A0P1E6Z3_9RHOB</name>
<accession>A0A0P1E6Z3</accession>
<dbReference type="SUPFAM" id="SSF48557">
    <property type="entry name" value="L-aspartase-like"/>
    <property type="match status" value="1"/>
</dbReference>
<feature type="domain" description="Fumarate lyase N-terminal" evidence="1">
    <location>
        <begin position="16"/>
        <end position="291"/>
    </location>
</feature>
<gene>
    <name evidence="2" type="primary">pcaB</name>
    <name evidence="2" type="ORF">RUM4293_03515</name>
</gene>
<dbReference type="GO" id="GO:0016829">
    <property type="term" value="F:lyase activity"/>
    <property type="evidence" value="ECO:0007669"/>
    <property type="project" value="UniProtKB-ARBA"/>
</dbReference>
<dbReference type="InterPro" id="IPR008948">
    <property type="entry name" value="L-Aspartase-like"/>
</dbReference>
<keyword evidence="3" id="KW-1185">Reference proteome</keyword>
<evidence type="ECO:0000313" key="3">
    <source>
        <dbReference type="Proteomes" id="UP000050786"/>
    </source>
</evidence>
<dbReference type="Proteomes" id="UP000050786">
    <property type="component" value="Unassembled WGS sequence"/>
</dbReference>
<reference evidence="3" key="1">
    <citation type="submission" date="2015-09" db="EMBL/GenBank/DDBJ databases">
        <authorList>
            <person name="Rodrigo-Torres L."/>
            <person name="Arahal D.R."/>
        </authorList>
    </citation>
    <scope>NUCLEOTIDE SEQUENCE [LARGE SCALE GENOMIC DNA]</scope>
    <source>
        <strain evidence="3">CECT 4293</strain>
    </source>
</reference>
<organism evidence="2 3">
    <name type="scientific">Ruegeria atlantica</name>
    <dbReference type="NCBI Taxonomy" id="81569"/>
    <lineage>
        <taxon>Bacteria</taxon>
        <taxon>Pseudomonadati</taxon>
        <taxon>Pseudomonadota</taxon>
        <taxon>Alphaproteobacteria</taxon>
        <taxon>Rhodobacterales</taxon>
        <taxon>Roseobacteraceae</taxon>
        <taxon>Ruegeria</taxon>
    </lineage>
</organism>
<dbReference type="PRINTS" id="PR00149">
    <property type="entry name" value="FUMRATELYASE"/>
</dbReference>
<sequence>MLEHSLYSDCFSSADMRSVWSEHATISAWLKVEQTLARHQALENLIPQEAADALDAVSVCNLDTERLHEDMMLVGRPIVGLVEQLRRQVGEHATKVHYRATTQDIMDTALALQMKIGLEHIQTGLQRLTTAIEQHIDQLGDTVMIGRTNGQHALPIRAETKLTVWKVELQRRAQALEEAGVRGLNVQIGGPVGDLRGYENGTGHRIKEGVAATLGLNVVEPHWQNARDGLADVVTALGGLCATLCKISHNVNLLSSSDISEWSEVHEAGKGASSAMAHKQNQRASEFGEAVARLGRQRAEQIGEFTTHQHERSGGMWIGEWIVIPETFLLTSGALSWVETIFANLVVDSESMARKVADFEDSTAGKTH</sequence>
<dbReference type="EMBL" id="CYPS01000055">
    <property type="protein sequence ID" value="CUH44609.1"/>
    <property type="molecule type" value="Genomic_DNA"/>
</dbReference>
<evidence type="ECO:0000259" key="1">
    <source>
        <dbReference type="Pfam" id="PF00206"/>
    </source>
</evidence>
<dbReference type="InterPro" id="IPR000362">
    <property type="entry name" value="Fumarate_lyase_fam"/>
</dbReference>
<dbReference type="Gene3D" id="1.20.200.10">
    <property type="entry name" value="Fumarase/aspartase (Central domain)"/>
    <property type="match status" value="1"/>
</dbReference>
<keyword evidence="2" id="KW-0413">Isomerase</keyword>
<evidence type="ECO:0000313" key="2">
    <source>
        <dbReference type="EMBL" id="CUH44609.1"/>
    </source>
</evidence>
<dbReference type="Gene3D" id="1.10.275.10">
    <property type="entry name" value="Fumarase/aspartase (N-terminal domain)"/>
    <property type="match status" value="1"/>
</dbReference>
<dbReference type="GO" id="GO:0047472">
    <property type="term" value="F:3-carboxy-cis,cis-muconate cycloisomerase activity"/>
    <property type="evidence" value="ECO:0007669"/>
    <property type="project" value="UniProtKB-EC"/>
</dbReference>
<proteinExistence type="predicted"/>
<protein>
    <submittedName>
        <fullName evidence="2">3-carboxy-cis,cis-muconate cycloisomerase</fullName>
        <ecNumber evidence="2">5.5.1.2</ecNumber>
    </submittedName>
</protein>
<dbReference type="PANTHER" id="PTHR43172">
    <property type="entry name" value="ADENYLOSUCCINATE LYASE"/>
    <property type="match status" value="1"/>
</dbReference>
<dbReference type="Pfam" id="PF00206">
    <property type="entry name" value="Lyase_1"/>
    <property type="match status" value="1"/>
</dbReference>